<name>A0ACB8D3Y7_DERSI</name>
<organism evidence="1 2">
    <name type="scientific">Dermacentor silvarum</name>
    <name type="common">Tick</name>
    <dbReference type="NCBI Taxonomy" id="543639"/>
    <lineage>
        <taxon>Eukaryota</taxon>
        <taxon>Metazoa</taxon>
        <taxon>Ecdysozoa</taxon>
        <taxon>Arthropoda</taxon>
        <taxon>Chelicerata</taxon>
        <taxon>Arachnida</taxon>
        <taxon>Acari</taxon>
        <taxon>Parasitiformes</taxon>
        <taxon>Ixodida</taxon>
        <taxon>Ixodoidea</taxon>
        <taxon>Ixodidae</taxon>
        <taxon>Rhipicephalinae</taxon>
        <taxon>Dermacentor</taxon>
    </lineage>
</organism>
<comment type="caution">
    <text evidence="1">The sequence shown here is derived from an EMBL/GenBank/DDBJ whole genome shotgun (WGS) entry which is preliminary data.</text>
</comment>
<protein>
    <submittedName>
        <fullName evidence="1">Uncharacterized protein</fullName>
    </submittedName>
</protein>
<dbReference type="EMBL" id="CM023472">
    <property type="protein sequence ID" value="KAH7959235.1"/>
    <property type="molecule type" value="Genomic_DNA"/>
</dbReference>
<reference evidence="1" key="1">
    <citation type="submission" date="2020-05" db="EMBL/GenBank/DDBJ databases">
        <title>Large-scale comparative analyses of tick genomes elucidate their genetic diversity and vector capacities.</title>
        <authorList>
            <person name="Jia N."/>
            <person name="Wang J."/>
            <person name="Shi W."/>
            <person name="Du L."/>
            <person name="Sun Y."/>
            <person name="Zhan W."/>
            <person name="Jiang J."/>
            <person name="Wang Q."/>
            <person name="Zhang B."/>
            <person name="Ji P."/>
            <person name="Sakyi L.B."/>
            <person name="Cui X."/>
            <person name="Yuan T."/>
            <person name="Jiang B."/>
            <person name="Yang W."/>
            <person name="Lam T.T.-Y."/>
            <person name="Chang Q."/>
            <person name="Ding S."/>
            <person name="Wang X."/>
            <person name="Zhu J."/>
            <person name="Ruan X."/>
            <person name="Zhao L."/>
            <person name="Wei J."/>
            <person name="Que T."/>
            <person name="Du C."/>
            <person name="Cheng J."/>
            <person name="Dai P."/>
            <person name="Han X."/>
            <person name="Huang E."/>
            <person name="Gao Y."/>
            <person name="Liu J."/>
            <person name="Shao H."/>
            <person name="Ye R."/>
            <person name="Li L."/>
            <person name="Wei W."/>
            <person name="Wang X."/>
            <person name="Wang C."/>
            <person name="Yang T."/>
            <person name="Huo Q."/>
            <person name="Li W."/>
            <person name="Guo W."/>
            <person name="Chen H."/>
            <person name="Zhou L."/>
            <person name="Ni X."/>
            <person name="Tian J."/>
            <person name="Zhou Y."/>
            <person name="Sheng Y."/>
            <person name="Liu T."/>
            <person name="Pan Y."/>
            <person name="Xia L."/>
            <person name="Li J."/>
            <person name="Zhao F."/>
            <person name="Cao W."/>
        </authorList>
    </citation>
    <scope>NUCLEOTIDE SEQUENCE</scope>
    <source>
        <strain evidence="1">Dsil-2018</strain>
    </source>
</reference>
<sequence length="190" mass="21701">MDDEQDEEVTQREDDVDNGWKEVRYRKRAKEGRQHIRASPSPTRTPRRRGAQLISKINRASRMPRLPTRDYKIVIRPRGELQISQLSLTELDKAVYEAAEIRYEERDMDTICPNNFQNILVVSTPNQEHADKYQGIKHIKANDKVYEVGAYETAPEITAKGVIRGVPLKETPRDSTAAVTTPRNSTAIAS</sequence>
<proteinExistence type="predicted"/>
<gene>
    <name evidence="1" type="ORF">HPB49_009468</name>
</gene>
<dbReference type="Proteomes" id="UP000821865">
    <property type="component" value="Chromosome 3"/>
</dbReference>
<accession>A0ACB8D3Y7</accession>
<keyword evidence="2" id="KW-1185">Reference proteome</keyword>
<evidence type="ECO:0000313" key="1">
    <source>
        <dbReference type="EMBL" id="KAH7959235.1"/>
    </source>
</evidence>
<evidence type="ECO:0000313" key="2">
    <source>
        <dbReference type="Proteomes" id="UP000821865"/>
    </source>
</evidence>